<dbReference type="Pfam" id="PF18345">
    <property type="entry name" value="zf_CCCH_4"/>
    <property type="match status" value="1"/>
</dbReference>
<dbReference type="InterPro" id="IPR020472">
    <property type="entry name" value="WD40_PAC1"/>
</dbReference>
<keyword evidence="11" id="KW-1185">Reference proteome</keyword>
<dbReference type="InterPro" id="IPR019775">
    <property type="entry name" value="WD40_repeat_CS"/>
</dbReference>
<dbReference type="PRINTS" id="PR00320">
    <property type="entry name" value="GPROTEINBRPT"/>
</dbReference>
<organism evidence="10 11">
    <name type="scientific">Dillenia turbinata</name>
    <dbReference type="NCBI Taxonomy" id="194707"/>
    <lineage>
        <taxon>Eukaryota</taxon>
        <taxon>Viridiplantae</taxon>
        <taxon>Streptophyta</taxon>
        <taxon>Embryophyta</taxon>
        <taxon>Tracheophyta</taxon>
        <taxon>Spermatophyta</taxon>
        <taxon>Magnoliopsida</taxon>
        <taxon>eudicotyledons</taxon>
        <taxon>Gunneridae</taxon>
        <taxon>Pentapetalae</taxon>
        <taxon>Dilleniales</taxon>
        <taxon>Dilleniaceae</taxon>
        <taxon>Dillenia</taxon>
    </lineage>
</organism>
<sequence length="425" mass="46768">MSYGGFTKDSGSTHVFRHHQSHRKTNAIKSVLDRVGPVNCDDSVSALLPGGFIRRNLPLRSMHRSKLMPEDHRSSSKLNSTLRTCQPELKQRLPNKNIQKKGCRYWLLGNCVRGDKCHYLHSLFSGKGLSMLVQLKGHQKAVRGIALPSGSEKLYTCSKDGLLQSWDCHTGQCADANNLGCEIGSSVSAGPWVFVGMLNAIKVFNIDTNAEYYLTGLVGLIYAMTVERDVLFAGAQDGTIYAWKFNPESNSFQGPALLKGHQGAVVSLVVGANRLYSGSMDHNIKVWDIDTLQCIQTLNRHSAVVMSLLLWNQHLFSCSLDNTIKVWATSEDCNMEVIYTHNEEDGVLALCGAIDAEAKPVLLCSCNDNSIHLYDLPSFSQRGRIYATQEIRSIHIGSGGLLFTGDEAGLVTVWKWVSESGSQAS</sequence>
<evidence type="ECO:0000313" key="11">
    <source>
        <dbReference type="Proteomes" id="UP001370490"/>
    </source>
</evidence>
<feature type="region of interest" description="Disordered" evidence="8">
    <location>
        <begin position="1"/>
        <end position="21"/>
    </location>
</feature>
<evidence type="ECO:0000256" key="8">
    <source>
        <dbReference type="SAM" id="MobiDB-lite"/>
    </source>
</evidence>
<dbReference type="Proteomes" id="UP001370490">
    <property type="component" value="Unassembled WGS sequence"/>
</dbReference>
<dbReference type="SMART" id="SM00320">
    <property type="entry name" value="WD40"/>
    <property type="match status" value="6"/>
</dbReference>
<evidence type="ECO:0000256" key="5">
    <source>
        <dbReference type="ARBA" id="ARBA00022833"/>
    </source>
</evidence>
<dbReference type="Pfam" id="PF00400">
    <property type="entry name" value="WD40"/>
    <property type="match status" value="3"/>
</dbReference>
<dbReference type="SUPFAM" id="SSF50978">
    <property type="entry name" value="WD40 repeat-like"/>
    <property type="match status" value="1"/>
</dbReference>
<dbReference type="EMBL" id="JBAMMX010000012">
    <property type="protein sequence ID" value="KAK6930646.1"/>
    <property type="molecule type" value="Genomic_DNA"/>
</dbReference>
<dbReference type="GO" id="GO:0008270">
    <property type="term" value="F:zinc ion binding"/>
    <property type="evidence" value="ECO:0007669"/>
    <property type="project" value="UniProtKB-KW"/>
</dbReference>
<evidence type="ECO:0000259" key="9">
    <source>
        <dbReference type="PROSITE" id="PS50103"/>
    </source>
</evidence>
<accession>A0AAN8ZA46</accession>
<dbReference type="PROSITE" id="PS50103">
    <property type="entry name" value="ZF_C3H1"/>
    <property type="match status" value="1"/>
</dbReference>
<dbReference type="InterPro" id="IPR044715">
    <property type="entry name" value="WDR86-like"/>
</dbReference>
<proteinExistence type="predicted"/>
<evidence type="ECO:0000256" key="7">
    <source>
        <dbReference type="PROSITE-ProRule" id="PRU00723"/>
    </source>
</evidence>
<keyword evidence="2 7" id="KW-0479">Metal-binding</keyword>
<comment type="caution">
    <text evidence="10">The sequence shown here is derived from an EMBL/GenBank/DDBJ whole genome shotgun (WGS) entry which is preliminary data.</text>
</comment>
<dbReference type="PANTHER" id="PTHR44489">
    <property type="match status" value="1"/>
</dbReference>
<dbReference type="Gene3D" id="2.130.10.10">
    <property type="entry name" value="YVTN repeat-like/Quinoprotein amine dehydrogenase"/>
    <property type="match status" value="2"/>
</dbReference>
<dbReference type="InterPro" id="IPR001680">
    <property type="entry name" value="WD40_rpt"/>
</dbReference>
<evidence type="ECO:0000256" key="2">
    <source>
        <dbReference type="ARBA" id="ARBA00022723"/>
    </source>
</evidence>
<feature type="repeat" description="WD" evidence="6">
    <location>
        <begin position="258"/>
        <end position="297"/>
    </location>
</feature>
<keyword evidence="3" id="KW-0677">Repeat</keyword>
<dbReference type="PROSITE" id="PS50082">
    <property type="entry name" value="WD_REPEATS_2"/>
    <property type="match status" value="2"/>
</dbReference>
<dbReference type="SMART" id="SM00356">
    <property type="entry name" value="ZnF_C3H1"/>
    <property type="match status" value="1"/>
</dbReference>
<dbReference type="PROSITE" id="PS00678">
    <property type="entry name" value="WD_REPEATS_1"/>
    <property type="match status" value="1"/>
</dbReference>
<gene>
    <name evidence="10" type="ORF">RJ641_004740</name>
</gene>
<dbReference type="InterPro" id="IPR036855">
    <property type="entry name" value="Znf_CCCH_sf"/>
</dbReference>
<feature type="repeat" description="WD" evidence="6">
    <location>
        <begin position="135"/>
        <end position="176"/>
    </location>
</feature>
<dbReference type="PANTHER" id="PTHR44489:SF14">
    <property type="entry name" value="ZINC FINGER CCCH DOMAIN-CONTAINING PROTEIN 59-RELATED"/>
    <property type="match status" value="1"/>
</dbReference>
<protein>
    <submittedName>
        <fullName evidence="10">WD40 repeat</fullName>
    </submittedName>
</protein>
<name>A0AAN8ZA46_9MAGN</name>
<evidence type="ECO:0000256" key="3">
    <source>
        <dbReference type="ARBA" id="ARBA00022737"/>
    </source>
</evidence>
<evidence type="ECO:0000256" key="1">
    <source>
        <dbReference type="ARBA" id="ARBA00022574"/>
    </source>
</evidence>
<evidence type="ECO:0000313" key="10">
    <source>
        <dbReference type="EMBL" id="KAK6930646.1"/>
    </source>
</evidence>
<keyword evidence="4 7" id="KW-0863">Zinc-finger</keyword>
<keyword evidence="5 7" id="KW-0862">Zinc</keyword>
<dbReference type="SUPFAM" id="SSF90229">
    <property type="entry name" value="CCCH zinc finger"/>
    <property type="match status" value="1"/>
</dbReference>
<dbReference type="InterPro" id="IPR036322">
    <property type="entry name" value="WD40_repeat_dom_sf"/>
</dbReference>
<feature type="domain" description="C3H1-type" evidence="9">
    <location>
        <begin position="97"/>
        <end position="124"/>
    </location>
</feature>
<reference evidence="10 11" key="1">
    <citation type="submission" date="2023-12" db="EMBL/GenBank/DDBJ databases">
        <title>A high-quality genome assembly for Dillenia turbinata (Dilleniales).</title>
        <authorList>
            <person name="Chanderbali A."/>
        </authorList>
    </citation>
    <scope>NUCLEOTIDE SEQUENCE [LARGE SCALE GENOMIC DNA]</scope>
    <source>
        <strain evidence="10">LSX21</strain>
        <tissue evidence="10">Leaf</tissue>
    </source>
</reference>
<dbReference type="InterPro" id="IPR015943">
    <property type="entry name" value="WD40/YVTN_repeat-like_dom_sf"/>
</dbReference>
<feature type="zinc finger region" description="C3H1-type" evidence="7">
    <location>
        <begin position="97"/>
        <end position="124"/>
    </location>
</feature>
<dbReference type="PROSITE" id="PS50294">
    <property type="entry name" value="WD_REPEATS_REGION"/>
    <property type="match status" value="2"/>
</dbReference>
<dbReference type="InterPro" id="IPR000571">
    <property type="entry name" value="Znf_CCCH"/>
</dbReference>
<evidence type="ECO:0000256" key="4">
    <source>
        <dbReference type="ARBA" id="ARBA00022771"/>
    </source>
</evidence>
<keyword evidence="1 6" id="KW-0853">WD repeat</keyword>
<dbReference type="AlphaFoldDB" id="A0AAN8ZA46"/>
<evidence type="ECO:0000256" key="6">
    <source>
        <dbReference type="PROSITE-ProRule" id="PRU00221"/>
    </source>
</evidence>